<name>A0A5N6QWM2_9ROSI</name>
<sequence>MKGGGSVFRALFGALVFVGLIWFLAVGILANCARKTSTITVHSTEIFECWKLNGREKQAVHWNSDINYVSRRRVPNGPDPIHNRDTHLQTGQTQRRKFHV</sequence>
<keyword evidence="4" id="KW-1185">Reference proteome</keyword>
<evidence type="ECO:0000256" key="1">
    <source>
        <dbReference type="SAM" id="MobiDB-lite"/>
    </source>
</evidence>
<dbReference type="EMBL" id="CM017323">
    <property type="protein sequence ID" value="KAE8021618.1"/>
    <property type="molecule type" value="Genomic_DNA"/>
</dbReference>
<keyword evidence="2" id="KW-1133">Transmembrane helix</keyword>
<dbReference type="PANTHER" id="PTHR34277">
    <property type="entry name" value="CLAVATA3/ESR (CLE)-RELATED PROTEIN 26"/>
    <property type="match status" value="1"/>
</dbReference>
<protein>
    <recommendedName>
        <fullName evidence="5">CLAVATA3/ESR (CLE)-related protein 25</fullName>
    </recommendedName>
</protein>
<evidence type="ECO:0000313" key="3">
    <source>
        <dbReference type="EMBL" id="KAE8021618.1"/>
    </source>
</evidence>
<keyword evidence="2" id="KW-0812">Transmembrane</keyword>
<dbReference type="InterPro" id="IPR039316">
    <property type="entry name" value="CLE25/26"/>
</dbReference>
<dbReference type="Proteomes" id="UP000327013">
    <property type="component" value="Chromosome 3"/>
</dbReference>
<evidence type="ECO:0000313" key="4">
    <source>
        <dbReference type="Proteomes" id="UP000327013"/>
    </source>
</evidence>
<feature type="region of interest" description="Disordered" evidence="1">
    <location>
        <begin position="75"/>
        <end position="100"/>
    </location>
</feature>
<organism evidence="3 4">
    <name type="scientific">Carpinus fangiana</name>
    <dbReference type="NCBI Taxonomy" id="176857"/>
    <lineage>
        <taxon>Eukaryota</taxon>
        <taxon>Viridiplantae</taxon>
        <taxon>Streptophyta</taxon>
        <taxon>Embryophyta</taxon>
        <taxon>Tracheophyta</taxon>
        <taxon>Spermatophyta</taxon>
        <taxon>Magnoliopsida</taxon>
        <taxon>eudicotyledons</taxon>
        <taxon>Gunneridae</taxon>
        <taxon>Pentapetalae</taxon>
        <taxon>rosids</taxon>
        <taxon>fabids</taxon>
        <taxon>Fagales</taxon>
        <taxon>Betulaceae</taxon>
        <taxon>Carpinus</taxon>
    </lineage>
</organism>
<evidence type="ECO:0000256" key="2">
    <source>
        <dbReference type="SAM" id="Phobius"/>
    </source>
</evidence>
<gene>
    <name evidence="3" type="ORF">FH972_007493</name>
</gene>
<evidence type="ECO:0008006" key="5">
    <source>
        <dbReference type="Google" id="ProtNLM"/>
    </source>
</evidence>
<accession>A0A5N6QWM2</accession>
<dbReference type="AlphaFoldDB" id="A0A5N6QWM2"/>
<feature type="transmembrane region" description="Helical" evidence="2">
    <location>
        <begin position="7"/>
        <end position="30"/>
    </location>
</feature>
<dbReference type="PANTHER" id="PTHR34277:SF18">
    <property type="entry name" value="CLAVATA3_ESR (CLE)-RELATED PROTEIN 25"/>
    <property type="match status" value="1"/>
</dbReference>
<proteinExistence type="predicted"/>
<keyword evidence="2" id="KW-0472">Membrane</keyword>
<dbReference type="OrthoDB" id="1910203at2759"/>
<reference evidence="3 4" key="1">
    <citation type="submission" date="2019-06" db="EMBL/GenBank/DDBJ databases">
        <title>A chromosomal-level reference genome of Carpinus fangiana (Coryloideae, Betulaceae).</title>
        <authorList>
            <person name="Yang X."/>
            <person name="Wang Z."/>
            <person name="Zhang L."/>
            <person name="Hao G."/>
            <person name="Liu J."/>
            <person name="Yang Y."/>
        </authorList>
    </citation>
    <scope>NUCLEOTIDE SEQUENCE [LARGE SCALE GENOMIC DNA]</scope>
    <source>
        <strain evidence="3">Cfa_2016G</strain>
        <tissue evidence="3">Leaf</tissue>
    </source>
</reference>